<proteinExistence type="predicted"/>
<dbReference type="SMART" id="SM00736">
    <property type="entry name" value="CADG"/>
    <property type="match status" value="1"/>
</dbReference>
<evidence type="ECO:0000313" key="4">
    <source>
        <dbReference type="EMBL" id="KAL0066045.1"/>
    </source>
</evidence>
<name>A0ABR2ZWI8_9AGAR</name>
<dbReference type="InterPro" id="IPR006644">
    <property type="entry name" value="Cadg"/>
</dbReference>
<evidence type="ECO:0000256" key="2">
    <source>
        <dbReference type="SAM" id="SignalP"/>
    </source>
</evidence>
<feature type="transmembrane region" description="Helical" evidence="1">
    <location>
        <begin position="463"/>
        <end position="487"/>
    </location>
</feature>
<evidence type="ECO:0000259" key="3">
    <source>
        <dbReference type="SMART" id="SM00736"/>
    </source>
</evidence>
<keyword evidence="2" id="KW-0732">Signal</keyword>
<dbReference type="SUPFAM" id="SSF49313">
    <property type="entry name" value="Cadherin-like"/>
    <property type="match status" value="3"/>
</dbReference>
<protein>
    <submittedName>
        <fullName evidence="4">Polarity establishment/cellular polarization</fullName>
    </submittedName>
</protein>
<dbReference type="Gene3D" id="2.60.40.10">
    <property type="entry name" value="Immunoglobulins"/>
    <property type="match status" value="3"/>
</dbReference>
<keyword evidence="1" id="KW-0812">Transmembrane</keyword>
<dbReference type="InterPro" id="IPR013783">
    <property type="entry name" value="Ig-like_fold"/>
</dbReference>
<comment type="caution">
    <text evidence="4">The sequence shown here is derived from an EMBL/GenBank/DDBJ whole genome shotgun (WGS) entry which is preliminary data.</text>
</comment>
<feature type="signal peptide" evidence="2">
    <location>
        <begin position="1"/>
        <end position="19"/>
    </location>
</feature>
<dbReference type="InterPro" id="IPR015919">
    <property type="entry name" value="Cadherin-like_sf"/>
</dbReference>
<keyword evidence="1" id="KW-1133">Transmembrane helix</keyword>
<dbReference type="EMBL" id="JBBXMP010000039">
    <property type="protein sequence ID" value="KAL0066045.1"/>
    <property type="molecule type" value="Genomic_DNA"/>
</dbReference>
<accession>A0ABR2ZWI8</accession>
<feature type="chain" id="PRO_5046460787" evidence="2">
    <location>
        <begin position="20"/>
        <end position="938"/>
    </location>
</feature>
<keyword evidence="5" id="KW-1185">Reference proteome</keyword>
<keyword evidence="1" id="KW-0472">Membrane</keyword>
<dbReference type="Proteomes" id="UP001437256">
    <property type="component" value="Unassembled WGS sequence"/>
</dbReference>
<reference evidence="4 5" key="1">
    <citation type="submission" date="2024-05" db="EMBL/GenBank/DDBJ databases">
        <title>A draft genome resource for the thread blight pathogen Marasmius tenuissimus strain MS-2.</title>
        <authorList>
            <person name="Yulfo-Soto G.E."/>
            <person name="Baruah I.K."/>
            <person name="Amoako-Attah I."/>
            <person name="Bukari Y."/>
            <person name="Meinhardt L.W."/>
            <person name="Bailey B.A."/>
            <person name="Cohen S.P."/>
        </authorList>
    </citation>
    <scope>NUCLEOTIDE SEQUENCE [LARGE SCALE GENOMIC DNA]</scope>
    <source>
        <strain evidence="4 5">MS-2</strain>
    </source>
</reference>
<dbReference type="Pfam" id="PF05345">
    <property type="entry name" value="He_PIG"/>
    <property type="match status" value="1"/>
</dbReference>
<evidence type="ECO:0000313" key="5">
    <source>
        <dbReference type="Proteomes" id="UP001437256"/>
    </source>
</evidence>
<feature type="domain" description="Dystroglycan-type cadherin-like" evidence="3">
    <location>
        <begin position="22"/>
        <end position="118"/>
    </location>
</feature>
<evidence type="ECO:0000256" key="1">
    <source>
        <dbReference type="SAM" id="Phobius"/>
    </source>
</evidence>
<gene>
    <name evidence="4" type="primary">AXL2</name>
    <name evidence="4" type="ORF">AAF712_006873</name>
</gene>
<organism evidence="4 5">
    <name type="scientific">Marasmius tenuissimus</name>
    <dbReference type="NCBI Taxonomy" id="585030"/>
    <lineage>
        <taxon>Eukaryota</taxon>
        <taxon>Fungi</taxon>
        <taxon>Dikarya</taxon>
        <taxon>Basidiomycota</taxon>
        <taxon>Agaricomycotina</taxon>
        <taxon>Agaricomycetes</taxon>
        <taxon>Agaricomycetidae</taxon>
        <taxon>Agaricales</taxon>
        <taxon>Marasmiineae</taxon>
        <taxon>Marasmiaceae</taxon>
        <taxon>Marasmius</taxon>
    </lineage>
</organism>
<sequence>MSLFFSIYFLVAASALTFAKVTVNIPLDNQLPLIARVGQFYNWTFSPSTFTSTASSISQFSASPLADWLSFDANTLSLYGTPRDKDVGFPDVTITAHDSDSSASSWCNIYVTDSPPPVLNVTLEKQFYQGNPALSSVFIPSPNSALARTNHPTLRIPFKWSFSIGFLSNTFTNGPQNVRYDVLQSDGSPLPSWLRFSRSGITLDGVAPEECDEEFSHILHLSLHATDRPGYTSSAVPFTILLAEHELCMTGNSLPTINITAGDSFSFQLNSGADFAGLQIDGKDIRPGDISLVSVDPSGNEWLAFDPTNRTFSGQATNHTTALPLPAVISAYNQTLKTTIPIAIVASFFNSPDLGSLKVGQDGKVVYDLRAHLSNATDGKADLSVAFDPPEVASYLHLDDEMLTGTLPDDFSASSIAATFTAYSTYTHSTSHATLKLDYDPSKPGTPTGHPPSEAISSNHKKLILALSITFGVVGGLIGLACLLALFRHCVKEKDNALEGEEGRQGWTEKEKQWYGVDDEKVGYGWTASADEAIGGSRMGLDLSRSPESPRSPARYGNIGLGLHRVMERSQSDIDQAASGNKVDSPGFIKKREFLSKVRDTVRNVSDRYRVKRPSNGKSHGVAIENIGKPILLHRTQSSSLRNALSPSGSSPSAKTPAGTIMVGLILLFPDVLALTTPKTPTAVHFAPRLSRHGSNGSTSSLESIEAHANEAVVHTASFSQRTPIATRPRLVPFTSSTRVPIPQMSVSSPDPSDGGASIASARVTSQTATTTMWGDAVDAPQTPTQSSSGDELSVGIHYVRALGGDPNGYAVEADPSTLTVSTNWRSSFSSLDSSTNGDGAEGKALRMIIRVGEQFKFRVPLLGGANEAKALEAKLTNGKRLPGFLRVDLGDEKTGAVEFYGLPGVKDIGELDVRICVKGDMEGVCLARVLLQIVKRS</sequence>